<keyword evidence="1" id="KW-1133">Transmembrane helix</keyword>
<evidence type="ECO:0000313" key="3">
    <source>
        <dbReference type="Proteomes" id="UP000004982"/>
    </source>
</evidence>
<feature type="transmembrane region" description="Helical" evidence="1">
    <location>
        <begin position="49"/>
        <end position="72"/>
    </location>
</feature>
<keyword evidence="1" id="KW-0812">Transmembrane</keyword>
<keyword evidence="1" id="KW-0472">Membrane</keyword>
<dbReference type="AlphaFoldDB" id="A0AA36XM92"/>
<dbReference type="EMBL" id="AFQE01000004">
    <property type="protein sequence ID" value="EGQ78542.1"/>
    <property type="molecule type" value="Genomic_DNA"/>
</dbReference>
<evidence type="ECO:0000313" key="2">
    <source>
        <dbReference type="EMBL" id="EGQ78542.1"/>
    </source>
</evidence>
<reference evidence="2 3" key="1">
    <citation type="submission" date="2011-05" db="EMBL/GenBank/DDBJ databases">
        <authorList>
            <person name="Muzny D."/>
            <person name="Qin X."/>
            <person name="Deng J."/>
            <person name="Jiang H."/>
            <person name="Liu Y."/>
            <person name="Qu J."/>
            <person name="Song X.-Z."/>
            <person name="Zhang L."/>
            <person name="Thornton R."/>
            <person name="Coyle M."/>
            <person name="Francisco L."/>
            <person name="Jackson L."/>
            <person name="Javaid M."/>
            <person name="Korchina V."/>
            <person name="Kovar C."/>
            <person name="Mata R."/>
            <person name="Mathew T."/>
            <person name="Ngo R."/>
            <person name="Nguyen L."/>
            <person name="Nguyen N."/>
            <person name="Okwuonu G."/>
            <person name="Ongeri F."/>
            <person name="Pham C."/>
            <person name="Simmons D."/>
            <person name="Wilczek-Boney K."/>
            <person name="Hale W."/>
            <person name="Jakkamsetti A."/>
            <person name="Pham P."/>
            <person name="Ruth R."/>
            <person name="San Lucas F."/>
            <person name="Warren J."/>
            <person name="Zhang J."/>
            <person name="Zhao Z."/>
            <person name="Zhou C."/>
            <person name="Zhu D."/>
            <person name="Lee S."/>
            <person name="Bess C."/>
            <person name="Blankenburg K."/>
            <person name="Forbes L."/>
            <person name="Fu Q."/>
            <person name="Gubbala S."/>
            <person name="Hirani K."/>
            <person name="Jayaseelan J.C."/>
            <person name="Lara F."/>
            <person name="Munidasa M."/>
            <person name="Palculict T."/>
            <person name="Patil S."/>
            <person name="Pu L.-L."/>
            <person name="Saada N."/>
            <person name="Tang L."/>
            <person name="Weissenberger G."/>
            <person name="Zhu Y."/>
            <person name="Hemphill L."/>
            <person name="Shang Y."/>
            <person name="Youmans B."/>
            <person name="Ayvaz T."/>
            <person name="Ross M."/>
            <person name="Santibanez J."/>
            <person name="Aqrawi P."/>
            <person name="Gross S."/>
            <person name="Joshi V."/>
            <person name="Fowler G."/>
            <person name="Nazareth L."/>
            <person name="Reid J."/>
            <person name="Worley K."/>
            <person name="Petrosino J."/>
            <person name="Highlander S."/>
            <person name="Gibbs R."/>
        </authorList>
    </citation>
    <scope>NUCLEOTIDE SEQUENCE [LARGE SCALE GENOMIC DNA]</scope>
    <source>
        <strain evidence="2 3">ATCC 33926</strain>
    </source>
</reference>
<gene>
    <name evidence="2" type="ORF">HMPREF9418_0059</name>
</gene>
<organism evidence="2 3">
    <name type="scientific">Neisseria macacae ATCC 33926</name>
    <dbReference type="NCBI Taxonomy" id="997348"/>
    <lineage>
        <taxon>Bacteria</taxon>
        <taxon>Pseudomonadati</taxon>
        <taxon>Pseudomonadota</taxon>
        <taxon>Betaproteobacteria</taxon>
        <taxon>Neisseriales</taxon>
        <taxon>Neisseriaceae</taxon>
        <taxon>Neisseria</taxon>
    </lineage>
</organism>
<proteinExistence type="predicted"/>
<feature type="transmembrane region" description="Helical" evidence="1">
    <location>
        <begin position="92"/>
        <end position="112"/>
    </location>
</feature>
<protein>
    <submittedName>
        <fullName evidence="2">Uncharacterized protein</fullName>
    </submittedName>
</protein>
<comment type="caution">
    <text evidence="2">The sequence shown here is derived from an EMBL/GenBank/DDBJ whole genome shotgun (WGS) entry which is preliminary data.</text>
</comment>
<name>A0AA36XM92_9NEIS</name>
<accession>A0AA36XM92</accession>
<feature type="transmembrane region" description="Helical" evidence="1">
    <location>
        <begin position="117"/>
        <end position="135"/>
    </location>
</feature>
<dbReference type="Proteomes" id="UP000004982">
    <property type="component" value="Unassembled WGS sequence"/>
</dbReference>
<sequence>MNHKICAYFTRCRCFFLSGSKGRLKNIGQGFPVNPFGGKKIPEIKFGKTFGFFAVILIPFISNQYLKIMYWSIPDIPDTIVARKNSKWNTPWVWLTVLALLFIAALIVVLWLKISPFYLLIPVGVWGAALLYRFILSMNRSAAADAWETEKSNIRKKWTDWAQRSIVLVDSHTILPDPLSLPDVITQASGGRNADLFLFPRDEDEDLWRSGYPYVAEHFYQKLSELAEYRQPVTLHIDAPDEEAYLNWQQRFEEIAEMAGVRATIKPLSDGESLMGDWVENRQFEGIHVIFSAWLNEDASDAEFTENATWLAFASPYAAKQNKLPVKAVLQRPIAISLSDETAQNKAFGHYADYALKNRTVHAAWFTAPPKDTQQYVGKLRQAGVSWNDNFDLPLIHTPEPYTGQLPRESHWLTLGLMAENIDQQNQLFGWQKDGNLYMGCLIHQNSVA</sequence>
<evidence type="ECO:0000256" key="1">
    <source>
        <dbReference type="SAM" id="Phobius"/>
    </source>
</evidence>